<name>A0A9W8X3W8_9PLEO</name>
<evidence type="ECO:0000259" key="1">
    <source>
        <dbReference type="Pfam" id="PF00326"/>
    </source>
</evidence>
<evidence type="ECO:0000259" key="2">
    <source>
        <dbReference type="Pfam" id="PF07859"/>
    </source>
</evidence>
<dbReference type="EMBL" id="JAPEUV010000021">
    <property type="protein sequence ID" value="KAJ4339599.1"/>
    <property type="molecule type" value="Genomic_DNA"/>
</dbReference>
<evidence type="ECO:0008006" key="5">
    <source>
        <dbReference type="Google" id="ProtNLM"/>
    </source>
</evidence>
<dbReference type="Pfam" id="PF07859">
    <property type="entry name" value="Abhydrolase_3"/>
    <property type="match status" value="1"/>
</dbReference>
<dbReference type="Proteomes" id="UP001140562">
    <property type="component" value="Unassembled WGS sequence"/>
</dbReference>
<dbReference type="OrthoDB" id="19653at2759"/>
<feature type="domain" description="Alpha/beta hydrolase fold-3" evidence="2">
    <location>
        <begin position="51"/>
        <end position="172"/>
    </location>
</feature>
<dbReference type="Gene3D" id="3.40.50.1820">
    <property type="entry name" value="alpha/beta hydrolase"/>
    <property type="match status" value="1"/>
</dbReference>
<keyword evidence="4" id="KW-1185">Reference proteome</keyword>
<accession>A0A9W8X3W8</accession>
<evidence type="ECO:0000313" key="4">
    <source>
        <dbReference type="Proteomes" id="UP001140562"/>
    </source>
</evidence>
<feature type="domain" description="Peptidase S9 prolyl oligopeptidase catalytic" evidence="1">
    <location>
        <begin position="234"/>
        <end position="318"/>
    </location>
</feature>
<reference evidence="3" key="1">
    <citation type="submission" date="2022-10" db="EMBL/GenBank/DDBJ databases">
        <title>Tapping the CABI collections for fungal endophytes: first genome assemblies for Collariella, Neodidymelliopsis, Ascochyta clinopodiicola, Didymella pomorum, Didymosphaeria variabile, Neocosmospora piperis and Neocucurbitaria cava.</title>
        <authorList>
            <person name="Hill R."/>
        </authorList>
    </citation>
    <scope>NUCLEOTIDE SEQUENCE</scope>
    <source>
        <strain evidence="3">IMI 360193</strain>
    </source>
</reference>
<dbReference type="InterPro" id="IPR029058">
    <property type="entry name" value="AB_hydrolase_fold"/>
</dbReference>
<comment type="caution">
    <text evidence="3">The sequence shown here is derived from an EMBL/GenBank/DDBJ whole genome shotgun (WGS) entry which is preliminary data.</text>
</comment>
<dbReference type="AlphaFoldDB" id="A0A9W8X3W8"/>
<dbReference type="PANTHER" id="PTHR23024:SF339">
    <property type="entry name" value="ALPHA_BETA HYDROLASE FOLD-3 DOMAIN-CONTAINING PROTEIN"/>
    <property type="match status" value="1"/>
</dbReference>
<dbReference type="SUPFAM" id="SSF53474">
    <property type="entry name" value="alpha/beta-Hydrolases"/>
    <property type="match status" value="1"/>
</dbReference>
<dbReference type="InterPro" id="IPR013094">
    <property type="entry name" value="AB_hydrolase_3"/>
</dbReference>
<dbReference type="Pfam" id="PF00326">
    <property type="entry name" value="Peptidase_S9"/>
    <property type="match status" value="1"/>
</dbReference>
<organism evidence="3 4">
    <name type="scientific">Didymella glomerata</name>
    <dbReference type="NCBI Taxonomy" id="749621"/>
    <lineage>
        <taxon>Eukaryota</taxon>
        <taxon>Fungi</taxon>
        <taxon>Dikarya</taxon>
        <taxon>Ascomycota</taxon>
        <taxon>Pezizomycotina</taxon>
        <taxon>Dothideomycetes</taxon>
        <taxon>Pleosporomycetidae</taxon>
        <taxon>Pleosporales</taxon>
        <taxon>Pleosporineae</taxon>
        <taxon>Didymellaceae</taxon>
        <taxon>Didymella</taxon>
    </lineage>
</organism>
<dbReference type="GO" id="GO:0008236">
    <property type="term" value="F:serine-type peptidase activity"/>
    <property type="evidence" value="ECO:0007669"/>
    <property type="project" value="InterPro"/>
</dbReference>
<dbReference type="InterPro" id="IPR050466">
    <property type="entry name" value="Carboxylest/Gibb_receptor"/>
</dbReference>
<dbReference type="GO" id="GO:0006508">
    <property type="term" value="P:proteolysis"/>
    <property type="evidence" value="ECO:0007669"/>
    <property type="project" value="InterPro"/>
</dbReference>
<evidence type="ECO:0000313" key="3">
    <source>
        <dbReference type="EMBL" id="KAJ4339599.1"/>
    </source>
</evidence>
<dbReference type="InterPro" id="IPR001375">
    <property type="entry name" value="Peptidase_S9_cat"/>
</dbReference>
<protein>
    <recommendedName>
        <fullName evidence="5">Alpha/beta-hydrolase</fullName>
    </recommendedName>
</protein>
<proteinExistence type="predicted"/>
<dbReference type="PANTHER" id="PTHR23024">
    <property type="entry name" value="ARYLACETAMIDE DEACETYLASE"/>
    <property type="match status" value="1"/>
</dbReference>
<sequence>MADIDRTTAATRFSSFDIHETSYKRIGIFDISIAVLIPRNIKPGRHPLHVKWHGGGLISGDALLQEWFSNYLVSFTHRTSSVIVLPNYRFVPEHSGADILEDIRDFWAWAYRDLATFVRNAAPGVEVNFEQLLVSGDSSGGWHALHSVFELPKGRIKALLLLYPMVQKWCKSKDLLRKWGRPTPDEKIIDGHLAQVPQGSVVSSDRYLTRAELADAFSANEHRWDLAFGTDKRLHPTERLREKEGFPPTLVLHGDADKSVNLEDCVDFIRNVEEVFGPATGEDVHLVVRVGEEHGFEIEFAEQDEPWLAEQLQWLEKVWLQ</sequence>
<gene>
    <name evidence="3" type="ORF">N0V87_003039</name>
</gene>